<reference evidence="2 3" key="1">
    <citation type="submission" date="2022-03" db="EMBL/GenBank/DDBJ databases">
        <title>Complete genome analysis of Roseomonas KG 17.1 : a prolific producer of plant growth promoters.</title>
        <authorList>
            <person name="Saadouli I."/>
            <person name="Najjari A."/>
            <person name="Mosbah A."/>
            <person name="Ouzari H.I."/>
        </authorList>
    </citation>
    <scope>NUCLEOTIDE SEQUENCE [LARGE SCALE GENOMIC DNA]</scope>
    <source>
        <strain evidence="2 3">KG17-1</strain>
    </source>
</reference>
<dbReference type="Proteomes" id="UP001201985">
    <property type="component" value="Unassembled WGS sequence"/>
</dbReference>
<evidence type="ECO:0000256" key="1">
    <source>
        <dbReference type="SAM" id="Phobius"/>
    </source>
</evidence>
<accession>A0ABS9W7W0</accession>
<name>A0ABS9W7W0_9PROT</name>
<protein>
    <submittedName>
        <fullName evidence="2">Exopolysaccharide biosynthesis protein</fullName>
    </submittedName>
</protein>
<keyword evidence="1" id="KW-0472">Membrane</keyword>
<organism evidence="2 3">
    <name type="scientific">Teichococcus vastitatis</name>
    <dbReference type="NCBI Taxonomy" id="2307076"/>
    <lineage>
        <taxon>Bacteria</taxon>
        <taxon>Pseudomonadati</taxon>
        <taxon>Pseudomonadota</taxon>
        <taxon>Alphaproteobacteria</taxon>
        <taxon>Acetobacterales</taxon>
        <taxon>Roseomonadaceae</taxon>
        <taxon>Roseomonas</taxon>
    </lineage>
</organism>
<dbReference type="InterPro" id="IPR010331">
    <property type="entry name" value="ExoD"/>
</dbReference>
<evidence type="ECO:0000313" key="3">
    <source>
        <dbReference type="Proteomes" id="UP001201985"/>
    </source>
</evidence>
<keyword evidence="1" id="KW-1133">Transmembrane helix</keyword>
<keyword evidence="1" id="KW-0812">Transmembrane</keyword>
<comment type="caution">
    <text evidence="2">The sequence shown here is derived from an EMBL/GenBank/DDBJ whole genome shotgun (WGS) entry which is preliminary data.</text>
</comment>
<proteinExistence type="predicted"/>
<evidence type="ECO:0000313" key="2">
    <source>
        <dbReference type="EMBL" id="MCI0754860.1"/>
    </source>
</evidence>
<feature type="transmembrane region" description="Helical" evidence="1">
    <location>
        <begin position="33"/>
        <end position="66"/>
    </location>
</feature>
<gene>
    <name evidence="2" type="ORF">MON41_14035</name>
</gene>
<dbReference type="EMBL" id="JALBUU010000014">
    <property type="protein sequence ID" value="MCI0754860.1"/>
    <property type="molecule type" value="Genomic_DNA"/>
</dbReference>
<keyword evidence="3" id="KW-1185">Reference proteome</keyword>
<dbReference type="RefSeq" id="WP_157986081.1">
    <property type="nucleotide sequence ID" value="NZ_JALBUU010000014.1"/>
</dbReference>
<sequence>MDEIGKAGTEDNGLLVSDLLKKLGQNIFGPLMLIPALFIISPFSAIVSFDSVMGILVALVAVWMLFGRKRTRCQKDPQIEDRPG</sequence>
<dbReference type="Pfam" id="PF06055">
    <property type="entry name" value="ExoD"/>
    <property type="match status" value="1"/>
</dbReference>